<accession>A0A401GGB9</accession>
<dbReference type="SMART" id="SM00382">
    <property type="entry name" value="AAA"/>
    <property type="match status" value="1"/>
</dbReference>
<reference evidence="5 6" key="1">
    <citation type="journal article" date="2018" name="Sci. Rep.">
        <title>Genome sequence of the cauliflower mushroom Sparassis crispa (Hanabiratake) and its association with beneficial usage.</title>
        <authorList>
            <person name="Kiyama R."/>
            <person name="Furutani Y."/>
            <person name="Kawaguchi K."/>
            <person name="Nakanishi T."/>
        </authorList>
    </citation>
    <scope>NUCLEOTIDE SEQUENCE [LARGE SCALE GENOMIC DNA]</scope>
</reference>
<dbReference type="GO" id="GO:0005634">
    <property type="term" value="C:nucleus"/>
    <property type="evidence" value="ECO:0007669"/>
    <property type="project" value="TreeGrafter"/>
</dbReference>
<evidence type="ECO:0000256" key="1">
    <source>
        <dbReference type="ARBA" id="ARBA00006184"/>
    </source>
</evidence>
<evidence type="ECO:0000313" key="5">
    <source>
        <dbReference type="EMBL" id="GBE81234.1"/>
    </source>
</evidence>
<comment type="similarity">
    <text evidence="1">Belongs to the CDC6/cdc18 family.</text>
</comment>
<evidence type="ECO:0000256" key="2">
    <source>
        <dbReference type="ARBA" id="ARBA00022705"/>
    </source>
</evidence>
<dbReference type="EMBL" id="BFAD01000003">
    <property type="protein sequence ID" value="GBE81234.1"/>
    <property type="molecule type" value="Genomic_DNA"/>
</dbReference>
<dbReference type="InterPro" id="IPR054425">
    <property type="entry name" value="Cdc6_ORC1-like_ATPase_lid"/>
</dbReference>
<dbReference type="Pfam" id="PF13401">
    <property type="entry name" value="AAA_22"/>
    <property type="match status" value="1"/>
</dbReference>
<evidence type="ECO:0000259" key="4">
    <source>
        <dbReference type="SMART" id="SM00382"/>
    </source>
</evidence>
<keyword evidence="5" id="KW-0378">Hydrolase</keyword>
<dbReference type="OrthoDB" id="1926878at2759"/>
<dbReference type="InterPro" id="IPR003593">
    <property type="entry name" value="AAA+_ATPase"/>
</dbReference>
<keyword evidence="2" id="KW-0235">DNA replication</keyword>
<feature type="region of interest" description="Disordered" evidence="3">
    <location>
        <begin position="652"/>
        <end position="673"/>
    </location>
</feature>
<dbReference type="Gene3D" id="1.10.8.60">
    <property type="match status" value="1"/>
</dbReference>
<dbReference type="GO" id="GO:0003688">
    <property type="term" value="F:DNA replication origin binding"/>
    <property type="evidence" value="ECO:0007669"/>
    <property type="project" value="TreeGrafter"/>
</dbReference>
<dbReference type="GO" id="GO:0006270">
    <property type="term" value="P:DNA replication initiation"/>
    <property type="evidence" value="ECO:0007669"/>
    <property type="project" value="TreeGrafter"/>
</dbReference>
<dbReference type="SUPFAM" id="SSF52540">
    <property type="entry name" value="P-loop containing nucleoside triphosphate hydrolases"/>
    <property type="match status" value="1"/>
</dbReference>
<dbReference type="Pfam" id="PF22606">
    <property type="entry name" value="Cdc6-ORC-like_ATPase_lid"/>
    <property type="match status" value="1"/>
</dbReference>
<keyword evidence="6" id="KW-1185">Reference proteome</keyword>
<dbReference type="GO" id="GO:0033314">
    <property type="term" value="P:mitotic DNA replication checkpoint signaling"/>
    <property type="evidence" value="ECO:0007669"/>
    <property type="project" value="TreeGrafter"/>
</dbReference>
<feature type="domain" description="AAA+ ATPase" evidence="4">
    <location>
        <begin position="180"/>
        <end position="328"/>
    </location>
</feature>
<dbReference type="Gene3D" id="3.40.50.300">
    <property type="entry name" value="P-loop containing nucleotide triphosphate hydrolases"/>
    <property type="match status" value="1"/>
</dbReference>
<name>A0A401GGB9_9APHY</name>
<dbReference type="PANTHER" id="PTHR10763">
    <property type="entry name" value="CELL DIVISION CONTROL PROTEIN 6-RELATED"/>
    <property type="match status" value="1"/>
</dbReference>
<feature type="region of interest" description="Disordered" evidence="3">
    <location>
        <begin position="492"/>
        <end position="512"/>
    </location>
</feature>
<dbReference type="InParanoid" id="A0A401GGB9"/>
<proteinExistence type="inferred from homology"/>
<protein>
    <submittedName>
        <fullName evidence="5">P-loop containing nucleoside triphosphate hydrolase protein</fullName>
    </submittedName>
</protein>
<dbReference type="RefSeq" id="XP_027612147.1">
    <property type="nucleotide sequence ID" value="XM_027756346.1"/>
</dbReference>
<dbReference type="InterPro" id="IPR050311">
    <property type="entry name" value="ORC1/CDC6"/>
</dbReference>
<dbReference type="GeneID" id="38778151"/>
<evidence type="ECO:0000256" key="3">
    <source>
        <dbReference type="SAM" id="MobiDB-lite"/>
    </source>
</evidence>
<dbReference type="AlphaFoldDB" id="A0A401GGB9"/>
<feature type="region of interest" description="Disordered" evidence="3">
    <location>
        <begin position="1"/>
        <end position="110"/>
    </location>
</feature>
<feature type="compositionally biased region" description="Polar residues" evidence="3">
    <location>
        <begin position="22"/>
        <end position="55"/>
    </location>
</feature>
<dbReference type="PANTHER" id="PTHR10763:SF26">
    <property type="entry name" value="CELL DIVISION CONTROL PROTEIN 6 HOMOLOG"/>
    <property type="match status" value="1"/>
</dbReference>
<dbReference type="GO" id="GO:0016887">
    <property type="term" value="F:ATP hydrolysis activity"/>
    <property type="evidence" value="ECO:0007669"/>
    <property type="project" value="InterPro"/>
</dbReference>
<dbReference type="InterPro" id="IPR049945">
    <property type="entry name" value="AAA_22"/>
</dbReference>
<dbReference type="InterPro" id="IPR027417">
    <property type="entry name" value="P-loop_NTPase"/>
</dbReference>
<organism evidence="5 6">
    <name type="scientific">Sparassis crispa</name>
    <dbReference type="NCBI Taxonomy" id="139825"/>
    <lineage>
        <taxon>Eukaryota</taxon>
        <taxon>Fungi</taxon>
        <taxon>Dikarya</taxon>
        <taxon>Basidiomycota</taxon>
        <taxon>Agaricomycotina</taxon>
        <taxon>Agaricomycetes</taxon>
        <taxon>Polyporales</taxon>
        <taxon>Sparassidaceae</taxon>
        <taxon>Sparassis</taxon>
    </lineage>
</organism>
<feature type="compositionally biased region" description="Low complexity" evidence="3">
    <location>
        <begin position="492"/>
        <end position="508"/>
    </location>
</feature>
<dbReference type="Proteomes" id="UP000287166">
    <property type="component" value="Unassembled WGS sequence"/>
</dbReference>
<evidence type="ECO:0000313" key="6">
    <source>
        <dbReference type="Proteomes" id="UP000287166"/>
    </source>
</evidence>
<dbReference type="CDD" id="cd00009">
    <property type="entry name" value="AAA"/>
    <property type="match status" value="1"/>
</dbReference>
<dbReference type="STRING" id="139825.A0A401GGB9"/>
<comment type="caution">
    <text evidence="5">The sequence shown here is derived from an EMBL/GenBank/DDBJ whole genome shotgun (WGS) entry which is preliminary data.</text>
</comment>
<gene>
    <name evidence="5" type="ORF">SCP_0309610</name>
</gene>
<feature type="region of interest" description="Disordered" evidence="3">
    <location>
        <begin position="437"/>
        <end position="457"/>
    </location>
</feature>
<sequence>MQTRSRTTVLGKRPHQVADPEATSTSQCDQTSGLPTPDSTPNPKRVRTTVTQLDGDSNKENIPPFVGQVVNPSPRSIRSLRRTSTESISTPRPRGTLRRHASTSNLRATPQTQATALNGLSLTPPSTPPSFSLPIHVRAKGLLRPTCNSVADIAGRHTERAEIRNFIASFFTQNESSSEPQSTLYISGSPGTGKTALVNVVLQAIQPELADHDIRVISVNCMALSGVDALWERIAEELSADAHTSKRTRCAKKGKETADKIVERILSLRKPKCVLLLDELDHIGSSQSLSSLFTLAQTYSSNIRMIGIANTHTLTSASSTSFSLQSVKGVKTLHFAPYTPQELMEILTARLSPLSAGDLADAAKKFLPVPTLTLLTKKVAAQTGDVRAVFEVLRGAIDVALNVNLSADTSGGTVPAVTPSHVLAALKAYAPAGTPVRSVSTSSLPTPNVTPVQPKNSGDSELVAKVRELGLQARLALLAMLLASRRITSGLPLSGSSSTSAPSTPSRSPIKRSQSFNGLLAASLAPGMDATQLYAYYSALLTRSDGGIFSAVSRSEFGDLLGVLETVGLVTLSSSAGSTPHSPSKSGRRSLVRATSFNMGPGKRAGQDVSFVGGMRTDELARGLGLQSDATVDVREEEVRAIWERESARIAREGKACQSAAPPGDLFDDAMEG</sequence>